<dbReference type="Gene3D" id="1.10.287.470">
    <property type="entry name" value="Helix hairpin bin"/>
    <property type="match status" value="1"/>
</dbReference>
<sequence length="354" mass="39282">MKTNKISMNRFLALGLLIGSVLSQISYAAEAPKKPVKIDKVTEMVLPATSVFMGTVESRTHIPITAGVNGRIDKIAQPGDFVQLGDTLIEMDTLPLQLRLAEQKAQIKRAEINMRYLKNEVSRLEQLKKTNATSQFQLDQQRSQYELAMSDHEIAQLKLKQIEDQLARATVKAPFQGVVTERLMRAGSDVNRSDTLLRFLDTTNLEAHVYVPVKYLAFLRRGNELTLSADDQSIQAKINAIIPSADSRSQTVEVRILIPEELNHVWAAGQLVKVTIPVQETKLSLTVHRDALILRKNGVYVVKVSEDNTIKRFPVIVGAGTPERVSIEGEVSAGDAIAVRGAERLIDGEEVIIQ</sequence>
<dbReference type="Gene3D" id="2.40.30.170">
    <property type="match status" value="1"/>
</dbReference>
<dbReference type="Gene3D" id="2.40.420.20">
    <property type="match status" value="1"/>
</dbReference>
<keyword evidence="5" id="KW-1185">Reference proteome</keyword>
<feature type="chain" id="PRO_5046220928" evidence="3">
    <location>
        <begin position="29"/>
        <end position="354"/>
    </location>
</feature>
<comment type="similarity">
    <text evidence="1">Belongs to the membrane fusion protein (MFP) (TC 8.A.1) family.</text>
</comment>
<dbReference type="Gene3D" id="2.40.50.100">
    <property type="match status" value="1"/>
</dbReference>
<dbReference type="InterPro" id="IPR006143">
    <property type="entry name" value="RND_pump_MFP"/>
</dbReference>
<keyword evidence="2" id="KW-0175">Coiled coil</keyword>
<evidence type="ECO:0000256" key="1">
    <source>
        <dbReference type="ARBA" id="ARBA00009477"/>
    </source>
</evidence>
<protein>
    <submittedName>
        <fullName evidence="4">Cation efflux system protein</fullName>
    </submittedName>
</protein>
<evidence type="ECO:0000313" key="5">
    <source>
        <dbReference type="Proteomes" id="UP001157133"/>
    </source>
</evidence>
<evidence type="ECO:0000313" key="4">
    <source>
        <dbReference type="EMBL" id="GLX83338.1"/>
    </source>
</evidence>
<feature type="signal peptide" evidence="3">
    <location>
        <begin position="1"/>
        <end position="28"/>
    </location>
</feature>
<dbReference type="SUPFAM" id="SSF111369">
    <property type="entry name" value="HlyD-like secretion proteins"/>
    <property type="match status" value="1"/>
</dbReference>
<name>A0ABQ6H5A8_9GAMM</name>
<dbReference type="Proteomes" id="UP001157133">
    <property type="component" value="Unassembled WGS sequence"/>
</dbReference>
<comment type="caution">
    <text evidence="4">The sequence shown here is derived from an EMBL/GenBank/DDBJ whole genome shotgun (WGS) entry which is preliminary data.</text>
</comment>
<dbReference type="PANTHER" id="PTHR30469:SF15">
    <property type="entry name" value="HLYD FAMILY OF SECRETION PROTEINS"/>
    <property type="match status" value="1"/>
</dbReference>
<evidence type="ECO:0000256" key="2">
    <source>
        <dbReference type="SAM" id="Coils"/>
    </source>
</evidence>
<gene>
    <name evidence="4" type="ORF">theurythT_27900</name>
</gene>
<dbReference type="PANTHER" id="PTHR30469">
    <property type="entry name" value="MULTIDRUG RESISTANCE PROTEIN MDTA"/>
    <property type="match status" value="1"/>
</dbReference>
<feature type="coiled-coil region" evidence="2">
    <location>
        <begin position="100"/>
        <end position="172"/>
    </location>
</feature>
<organism evidence="4 5">
    <name type="scientific">Thalassotalea eurytherma</name>
    <dbReference type="NCBI Taxonomy" id="1144278"/>
    <lineage>
        <taxon>Bacteria</taxon>
        <taxon>Pseudomonadati</taxon>
        <taxon>Pseudomonadota</taxon>
        <taxon>Gammaproteobacteria</taxon>
        <taxon>Alteromonadales</taxon>
        <taxon>Colwelliaceae</taxon>
        <taxon>Thalassotalea</taxon>
    </lineage>
</organism>
<accession>A0ABQ6H5A8</accession>
<dbReference type="NCBIfam" id="TIGR01730">
    <property type="entry name" value="RND_mfp"/>
    <property type="match status" value="1"/>
</dbReference>
<reference evidence="4 5" key="1">
    <citation type="submission" date="2023-03" db="EMBL/GenBank/DDBJ databases">
        <title>Draft genome sequence of Thalassotalea eurytherma JCM 18482T.</title>
        <authorList>
            <person name="Sawabe T."/>
        </authorList>
    </citation>
    <scope>NUCLEOTIDE SEQUENCE [LARGE SCALE GENOMIC DNA]</scope>
    <source>
        <strain evidence="4 5">JCM 18482</strain>
    </source>
</reference>
<proteinExistence type="inferred from homology"/>
<keyword evidence="3" id="KW-0732">Signal</keyword>
<evidence type="ECO:0000256" key="3">
    <source>
        <dbReference type="SAM" id="SignalP"/>
    </source>
</evidence>
<dbReference type="EMBL" id="BSSU01000014">
    <property type="protein sequence ID" value="GLX83338.1"/>
    <property type="molecule type" value="Genomic_DNA"/>
</dbReference>